<protein>
    <recommendedName>
        <fullName evidence="4">Leucine Rich repeats (2 copies)</fullName>
    </recommendedName>
</protein>
<comment type="caution">
    <text evidence="2">The sequence shown here is derived from an EMBL/GenBank/DDBJ whole genome shotgun (WGS) entry which is preliminary data.</text>
</comment>
<dbReference type="Gene3D" id="3.80.10.10">
    <property type="entry name" value="Ribonuclease Inhibitor"/>
    <property type="match status" value="1"/>
</dbReference>
<evidence type="ECO:0000313" key="2">
    <source>
        <dbReference type="EMBL" id="GAA5511101.1"/>
    </source>
</evidence>
<keyword evidence="3" id="KW-1185">Reference proteome</keyword>
<dbReference type="SUPFAM" id="SSF52047">
    <property type="entry name" value="RNI-like"/>
    <property type="match status" value="1"/>
</dbReference>
<sequence length="190" mass="21627">MKRWLRISVRTLLAITTILALMIGYLSNRLRGHKAAVTAIRAHGGTFAIKYDGPDWLRAQFDDDEYFYNCVRVNLGPYNKGYDRSRPIGDDDVEALIPHLNAFSNFQILDLRRSSITDGVTQLLDRIDRLDAVILWETKISDEGLDNMPSIPSLTHLDVRNTLVTPDGVRRFVERNPQCKVRADFVVPNA</sequence>
<evidence type="ECO:0000256" key="1">
    <source>
        <dbReference type="SAM" id="Phobius"/>
    </source>
</evidence>
<dbReference type="InterPro" id="IPR032675">
    <property type="entry name" value="LRR_dom_sf"/>
</dbReference>
<organism evidence="2 3">
    <name type="scientific">Novipirellula caenicola</name>
    <dbReference type="NCBI Taxonomy" id="1536901"/>
    <lineage>
        <taxon>Bacteria</taxon>
        <taxon>Pseudomonadati</taxon>
        <taxon>Planctomycetota</taxon>
        <taxon>Planctomycetia</taxon>
        <taxon>Pirellulales</taxon>
        <taxon>Pirellulaceae</taxon>
        <taxon>Novipirellula</taxon>
    </lineage>
</organism>
<dbReference type="Proteomes" id="UP001416858">
    <property type="component" value="Unassembled WGS sequence"/>
</dbReference>
<gene>
    <name evidence="2" type="ORF">Rcae01_06614</name>
</gene>
<proteinExistence type="predicted"/>
<accession>A0ABP9W274</accession>
<keyword evidence="1" id="KW-0812">Transmembrane</keyword>
<reference evidence="2 3" key="1">
    <citation type="submission" date="2024-02" db="EMBL/GenBank/DDBJ databases">
        <title>Rhodopirellula caenicola NBRC 110016.</title>
        <authorList>
            <person name="Ichikawa N."/>
            <person name="Katano-Makiyama Y."/>
            <person name="Hidaka K."/>
        </authorList>
    </citation>
    <scope>NUCLEOTIDE SEQUENCE [LARGE SCALE GENOMIC DNA]</scope>
    <source>
        <strain evidence="2 3">NBRC 110016</strain>
    </source>
</reference>
<name>A0ABP9W274_9BACT</name>
<feature type="transmembrane region" description="Helical" evidence="1">
    <location>
        <begin position="7"/>
        <end position="26"/>
    </location>
</feature>
<evidence type="ECO:0000313" key="3">
    <source>
        <dbReference type="Proteomes" id="UP001416858"/>
    </source>
</evidence>
<evidence type="ECO:0008006" key="4">
    <source>
        <dbReference type="Google" id="ProtNLM"/>
    </source>
</evidence>
<keyword evidence="1" id="KW-1133">Transmembrane helix</keyword>
<dbReference type="RefSeq" id="WP_345689519.1">
    <property type="nucleotide sequence ID" value="NZ_BAABRO010000036.1"/>
</dbReference>
<dbReference type="EMBL" id="BAABRO010000036">
    <property type="protein sequence ID" value="GAA5511101.1"/>
    <property type="molecule type" value="Genomic_DNA"/>
</dbReference>
<keyword evidence="1" id="KW-0472">Membrane</keyword>